<evidence type="ECO:0000313" key="3">
    <source>
        <dbReference type="Proteomes" id="UP000279275"/>
    </source>
</evidence>
<dbReference type="EMBL" id="RFFH01000008">
    <property type="protein sequence ID" value="RMI30937.1"/>
    <property type="molecule type" value="Genomic_DNA"/>
</dbReference>
<comment type="caution">
    <text evidence="2">The sequence shown here is derived from an EMBL/GenBank/DDBJ whole genome shotgun (WGS) entry which is preliminary data.</text>
</comment>
<keyword evidence="1" id="KW-1133">Transmembrane helix</keyword>
<evidence type="ECO:0000256" key="1">
    <source>
        <dbReference type="SAM" id="Phobius"/>
    </source>
</evidence>
<proteinExistence type="predicted"/>
<gene>
    <name evidence="2" type="ORF">EBN03_20125</name>
</gene>
<keyword evidence="3" id="KW-1185">Reference proteome</keyword>
<keyword evidence="1" id="KW-0472">Membrane</keyword>
<feature type="transmembrane region" description="Helical" evidence="1">
    <location>
        <begin position="46"/>
        <end position="64"/>
    </location>
</feature>
<dbReference type="Proteomes" id="UP000279275">
    <property type="component" value="Unassembled WGS sequence"/>
</dbReference>
<dbReference type="AlphaFoldDB" id="A0A3M2KZM2"/>
<evidence type="ECO:0000313" key="2">
    <source>
        <dbReference type="EMBL" id="RMI30937.1"/>
    </source>
</evidence>
<sequence length="66" mass="7180">MGKDIDRVRARSALETVKESPVIAAIALLPVLAVLGVVWWLTNWFVALLVLIVFGVVVVVRGRLLG</sequence>
<name>A0A3M2KZM2_9NOCA</name>
<organism evidence="2 3">
    <name type="scientific">Nocardia stercoris</name>
    <dbReference type="NCBI Taxonomy" id="2483361"/>
    <lineage>
        <taxon>Bacteria</taxon>
        <taxon>Bacillati</taxon>
        <taxon>Actinomycetota</taxon>
        <taxon>Actinomycetes</taxon>
        <taxon>Mycobacteriales</taxon>
        <taxon>Nocardiaceae</taxon>
        <taxon>Nocardia</taxon>
    </lineage>
</organism>
<protein>
    <submittedName>
        <fullName evidence="2">Uncharacterized protein</fullName>
    </submittedName>
</protein>
<feature type="transmembrane region" description="Helical" evidence="1">
    <location>
        <begin position="21"/>
        <end position="40"/>
    </location>
</feature>
<accession>A0A3M2KZM2</accession>
<dbReference type="RefSeq" id="WP_122189600.1">
    <property type="nucleotide sequence ID" value="NZ_RFFH01000008.1"/>
</dbReference>
<keyword evidence="1" id="KW-0812">Transmembrane</keyword>
<reference evidence="2 3" key="1">
    <citation type="submission" date="2018-10" db="EMBL/GenBank/DDBJ databases">
        <title>Isolation from cow dung.</title>
        <authorList>
            <person name="Ling L."/>
        </authorList>
    </citation>
    <scope>NUCLEOTIDE SEQUENCE [LARGE SCALE GENOMIC DNA]</scope>
    <source>
        <strain evidence="2 3">NEAU-LL90</strain>
    </source>
</reference>